<organism evidence="1 2">
    <name type="scientific">Pasteurella atlantica</name>
    <dbReference type="NCBI Taxonomy" id="2827233"/>
    <lineage>
        <taxon>Bacteria</taxon>
        <taxon>Pseudomonadati</taxon>
        <taxon>Pseudomonadota</taxon>
        <taxon>Gammaproteobacteria</taxon>
        <taxon>Pasteurellales</taxon>
        <taxon>Pasteurellaceae</taxon>
        <taxon>Pasteurella</taxon>
    </lineage>
</organism>
<dbReference type="RefSeq" id="WP_211599222.1">
    <property type="nucleotide sequence ID" value="NZ_JAGRQI010000025.1"/>
</dbReference>
<dbReference type="Pfam" id="PF07922">
    <property type="entry name" value="Glyco_transf_52"/>
    <property type="match status" value="1"/>
</dbReference>
<dbReference type="Proteomes" id="UP001230466">
    <property type="component" value="Unassembled WGS sequence"/>
</dbReference>
<protein>
    <submittedName>
        <fullName evidence="1">Glycosyltransferase family 52</fullName>
    </submittedName>
</protein>
<sequence>MNLIICMTPLQMLIAEKIIELHSEDKFYAIVLGQKENSKYYYYANRLKEKCIKLEFIEQPSFNNKLLIFFFIIKFKLKGIILPNINKIFLANIHFLPLLGLLSTLRFKEINTFDDGLANIDNTSFLFTKREHGFLKRIILSILVGGFYKENIKEFSKIHYTIYKDLPNIIINTSFISLLPENTVWKKNNGETSNIVKIFLGQPIFENSNISDKNIIKKNINLIKLALKYCKADYFFPHPRENYKVDGIKNINTSLIFEDYIIKLIKNNPRNKYIIYTFFSGAVLNVINLPNIEVVSLRHHELPEIWNNAYNVLEKFNIKIEII</sequence>
<name>A0AAW8CS45_9PAST</name>
<reference evidence="1" key="1">
    <citation type="journal article" date="2023" name="Front. Microbiol.">
        <title>Phylogeography and host specificity of Pasteurellaceae pathogenic to sea-farmed fish in the north-east Atlantic.</title>
        <authorList>
            <person name="Gulla S."/>
            <person name="Colquhoun D.J."/>
            <person name="Olsen A.B."/>
            <person name="Spilsberg B."/>
            <person name="Lagesen K."/>
            <person name="Aakesson C.P."/>
            <person name="Strom S."/>
            <person name="Manji F."/>
            <person name="Birkbeck T.H."/>
            <person name="Nilsen H.K."/>
        </authorList>
    </citation>
    <scope>NUCLEOTIDE SEQUENCE</scope>
    <source>
        <strain evidence="1">VIB1234</strain>
    </source>
</reference>
<gene>
    <name evidence="1" type="ORF">QJU78_09465</name>
</gene>
<dbReference type="Gene3D" id="3.30.370.20">
    <property type="match status" value="1"/>
</dbReference>
<proteinExistence type="predicted"/>
<accession>A0AAW8CS45</accession>
<comment type="caution">
    <text evidence="1">The sequence shown here is derived from an EMBL/GenBank/DDBJ whole genome shotgun (WGS) entry which is preliminary data.</text>
</comment>
<dbReference type="InterPro" id="IPR012477">
    <property type="entry name" value="Glyco_transf_52"/>
</dbReference>
<dbReference type="AlphaFoldDB" id="A0AAW8CS45"/>
<evidence type="ECO:0000313" key="2">
    <source>
        <dbReference type="Proteomes" id="UP001230466"/>
    </source>
</evidence>
<evidence type="ECO:0000313" key="1">
    <source>
        <dbReference type="EMBL" id="MDP8187983.1"/>
    </source>
</evidence>
<dbReference type="EMBL" id="JASAYJ010000024">
    <property type="protein sequence ID" value="MDP8187983.1"/>
    <property type="molecule type" value="Genomic_DNA"/>
</dbReference>